<reference evidence="1" key="1">
    <citation type="journal article" date="2015" name="Genome Announc.">
        <title>Draft Genome Sequence of Tolypothrix boutellei Strain VB521301.</title>
        <authorList>
            <person name="Chandrababunaidu M.M."/>
            <person name="Singh D."/>
            <person name="Sen D."/>
            <person name="Bhan S."/>
            <person name="Das S."/>
            <person name="Gupta A."/>
            <person name="Adhikary S.P."/>
            <person name="Tripathy S."/>
        </authorList>
    </citation>
    <scope>NUCLEOTIDE SEQUENCE</scope>
    <source>
        <strain evidence="1">VB521301</strain>
    </source>
</reference>
<reference evidence="1" key="2">
    <citation type="submission" date="2019-11" db="EMBL/GenBank/DDBJ databases">
        <title>Improved Assembly of Tolypothrix boutellei genome.</title>
        <authorList>
            <person name="Sarangi A.N."/>
            <person name="Mukherjee M."/>
            <person name="Ghosh S."/>
            <person name="Singh D."/>
            <person name="Das A."/>
            <person name="Kant S."/>
            <person name="Prusty A."/>
            <person name="Tripathy S."/>
        </authorList>
    </citation>
    <scope>NUCLEOTIDE SEQUENCE</scope>
    <source>
        <strain evidence="1">VB521301</strain>
    </source>
</reference>
<name>A0A8S9T8M4_9CYAN</name>
<dbReference type="RefSeq" id="WP_153021554.1">
    <property type="nucleotide sequence ID" value="NZ_JHEG04000001.1"/>
</dbReference>
<keyword evidence="2" id="KW-1185">Reference proteome</keyword>
<dbReference type="Proteomes" id="UP000029738">
    <property type="component" value="Unassembled WGS sequence"/>
</dbReference>
<protein>
    <submittedName>
        <fullName evidence="1">Uncharacterized protein</fullName>
    </submittedName>
</protein>
<accession>A0A8S9T8M4</accession>
<dbReference type="EMBL" id="JHEG04000001">
    <property type="protein sequence ID" value="KAF3888024.1"/>
    <property type="molecule type" value="Genomic_DNA"/>
</dbReference>
<dbReference type="AlphaFoldDB" id="A0A8S9T8M4"/>
<evidence type="ECO:0000313" key="2">
    <source>
        <dbReference type="Proteomes" id="UP000029738"/>
    </source>
</evidence>
<proteinExistence type="predicted"/>
<sequence>MYDFLAGGINQSSSRGARVNLAIDEGVPRPSDGRIALACIACSIT</sequence>
<organism evidence="1 2">
    <name type="scientific">Tolypothrix bouteillei VB521301</name>
    <dbReference type="NCBI Taxonomy" id="1479485"/>
    <lineage>
        <taxon>Bacteria</taxon>
        <taxon>Bacillati</taxon>
        <taxon>Cyanobacteriota</taxon>
        <taxon>Cyanophyceae</taxon>
        <taxon>Nostocales</taxon>
        <taxon>Tolypothrichaceae</taxon>
        <taxon>Tolypothrix</taxon>
    </lineage>
</organism>
<evidence type="ECO:0000313" key="1">
    <source>
        <dbReference type="EMBL" id="KAF3888024.1"/>
    </source>
</evidence>
<gene>
    <name evidence="1" type="ORF">DA73_0400022935</name>
</gene>
<comment type="caution">
    <text evidence="1">The sequence shown here is derived from an EMBL/GenBank/DDBJ whole genome shotgun (WGS) entry which is preliminary data.</text>
</comment>